<dbReference type="AlphaFoldDB" id="A0A497EK60"/>
<accession>A0A497EK60</accession>
<organism evidence="1 2">
    <name type="scientific">Thermoproteota archaeon</name>
    <dbReference type="NCBI Taxonomy" id="2056631"/>
    <lineage>
        <taxon>Archaea</taxon>
        <taxon>Thermoproteota</taxon>
    </lineage>
</organism>
<dbReference type="Proteomes" id="UP000278475">
    <property type="component" value="Unassembled WGS sequence"/>
</dbReference>
<protein>
    <submittedName>
        <fullName evidence="1">Uncharacterized protein</fullName>
    </submittedName>
</protein>
<sequence length="66" mass="7236">MSRIGRKRKLIPVINSAITVSGMKSDQRLSRSENAACSHINAVNAKMKTHVKTTAISVKLTFDIPL</sequence>
<evidence type="ECO:0000313" key="2">
    <source>
        <dbReference type="Proteomes" id="UP000278475"/>
    </source>
</evidence>
<reference evidence="1 2" key="1">
    <citation type="submission" date="2018-06" db="EMBL/GenBank/DDBJ databases">
        <title>Extensive metabolic versatility and redundancy in microbially diverse, dynamic hydrothermal sediments.</title>
        <authorList>
            <person name="Dombrowski N."/>
            <person name="Teske A."/>
            <person name="Baker B.J."/>
        </authorList>
    </citation>
    <scope>NUCLEOTIDE SEQUENCE [LARGE SCALE GENOMIC DNA]</scope>
    <source>
        <strain evidence="1">B66_G16</strain>
    </source>
</reference>
<proteinExistence type="predicted"/>
<gene>
    <name evidence="1" type="ORF">DRJ31_10105</name>
</gene>
<evidence type="ECO:0000313" key="1">
    <source>
        <dbReference type="EMBL" id="RLE46372.1"/>
    </source>
</evidence>
<name>A0A497EK60_9CREN</name>
<dbReference type="EMBL" id="QMQV01000188">
    <property type="protein sequence ID" value="RLE46372.1"/>
    <property type="molecule type" value="Genomic_DNA"/>
</dbReference>
<comment type="caution">
    <text evidence="1">The sequence shown here is derived from an EMBL/GenBank/DDBJ whole genome shotgun (WGS) entry which is preliminary data.</text>
</comment>